<dbReference type="AlphaFoldDB" id="A0A9P8MX23"/>
<sequence length="238" mass="26944">MVLSRLPSELLLAIMQALDHPRDLAALVKASPLCCRLYFAAPSLVVSCILRNAIQPDALHDALAVLHAPWTPDPGALSWARPSREPLRACLEQYFDKAKPFAFPSEWKDLMALDRLLFRATYFVNDYSSEARMVLFSDGGADPSAPLSPTELARFQRAFFRYELYSRLFPPDCREANYSLEPAQEQFDRFLARIEPWEAEEMSCVHCYYTSLIGKLVDDMEDGAVGNVHSYDARSLVD</sequence>
<dbReference type="OrthoDB" id="5304511at2759"/>
<accession>A0A9P8MX23</accession>
<dbReference type="Proteomes" id="UP000824596">
    <property type="component" value="Unassembled WGS sequence"/>
</dbReference>
<keyword evidence="2" id="KW-1185">Reference proteome</keyword>
<evidence type="ECO:0000313" key="1">
    <source>
        <dbReference type="EMBL" id="KAH0961826.1"/>
    </source>
</evidence>
<comment type="caution">
    <text evidence="1">The sequence shown here is derived from an EMBL/GenBank/DDBJ whole genome shotgun (WGS) entry which is preliminary data.</text>
</comment>
<dbReference type="EMBL" id="JAIZPD010000007">
    <property type="protein sequence ID" value="KAH0961826.1"/>
    <property type="molecule type" value="Genomic_DNA"/>
</dbReference>
<evidence type="ECO:0000313" key="2">
    <source>
        <dbReference type="Proteomes" id="UP000824596"/>
    </source>
</evidence>
<name>A0A9P8MX23_9HYPO</name>
<gene>
    <name evidence="1" type="ORF">HRG_06906</name>
</gene>
<dbReference type="RefSeq" id="XP_044719339.1">
    <property type="nucleotide sequence ID" value="XM_044865377.1"/>
</dbReference>
<organism evidence="1 2">
    <name type="scientific">Hirsutella rhossiliensis</name>
    <dbReference type="NCBI Taxonomy" id="111463"/>
    <lineage>
        <taxon>Eukaryota</taxon>
        <taxon>Fungi</taxon>
        <taxon>Dikarya</taxon>
        <taxon>Ascomycota</taxon>
        <taxon>Pezizomycotina</taxon>
        <taxon>Sordariomycetes</taxon>
        <taxon>Hypocreomycetidae</taxon>
        <taxon>Hypocreales</taxon>
        <taxon>Ophiocordycipitaceae</taxon>
        <taxon>Hirsutella</taxon>
    </lineage>
</organism>
<proteinExistence type="predicted"/>
<evidence type="ECO:0008006" key="3">
    <source>
        <dbReference type="Google" id="ProtNLM"/>
    </source>
</evidence>
<reference evidence="1" key="1">
    <citation type="submission" date="2021-09" db="EMBL/GenBank/DDBJ databases">
        <title>A high-quality genome of the endoparasitic fungus Hirsutella rhossiliensis with a comparison of Hirsutella genomes reveals transposable elements contributing to genome size variation.</title>
        <authorList>
            <person name="Lin R."/>
            <person name="Jiao Y."/>
            <person name="Sun X."/>
            <person name="Ling J."/>
            <person name="Xie B."/>
            <person name="Cheng X."/>
        </authorList>
    </citation>
    <scope>NUCLEOTIDE SEQUENCE</scope>
    <source>
        <strain evidence="1">HR02</strain>
    </source>
</reference>
<protein>
    <recommendedName>
        <fullName evidence="3">F-box domain-containing protein</fullName>
    </recommendedName>
</protein>
<dbReference type="GeneID" id="68356035"/>